<dbReference type="Proteomes" id="UP000257109">
    <property type="component" value="Unassembled WGS sequence"/>
</dbReference>
<sequence length="291" mass="33185">MSQVQSITLNHLSLPTHSFVPPKFIIPLNRRNFSFTLPSLSVKCYRPNLIQPKPFPPPPQPQRPPVRELPQKVYVDYSVYTRKGVLTVAPRPPEFETTSSGAFKVSREGYVTCSSSIKSILSVLVSLKYEKFTCVLKYVWMELEGMMEWKENGDKDAFSFVLVFALSVSEMGTLISLGATGSWEFFHETMKPKSDDDIEVKKVLKVEPLVDATGHLFSLSVQKKPQNMEEIQDSIFIPVSRAELTVLRSIFNYIMPYLLGWNAFANSIKPEVYSRVNSTNPRYGTDNEWNR</sequence>
<keyword evidence="4" id="KW-1185">Reference proteome</keyword>
<dbReference type="GO" id="GO:0006355">
    <property type="term" value="P:regulation of DNA-templated transcription"/>
    <property type="evidence" value="ECO:0007669"/>
    <property type="project" value="InterPro"/>
</dbReference>
<accession>A0A371F6T2</accession>
<dbReference type="GO" id="GO:0006952">
    <property type="term" value="P:defense response"/>
    <property type="evidence" value="ECO:0007669"/>
    <property type="project" value="InterPro"/>
</dbReference>
<dbReference type="EMBL" id="QJKJ01010331">
    <property type="protein sequence ID" value="RDX73999.1"/>
    <property type="molecule type" value="Genomic_DNA"/>
</dbReference>
<dbReference type="Pfam" id="PF08536">
    <property type="entry name" value="Whirly"/>
    <property type="match status" value="1"/>
</dbReference>
<proteinExistence type="inferred from homology"/>
<dbReference type="OrthoDB" id="511009at2759"/>
<evidence type="ECO:0000313" key="4">
    <source>
        <dbReference type="Proteomes" id="UP000257109"/>
    </source>
</evidence>
<dbReference type="Gene3D" id="2.30.31.10">
    <property type="entry name" value="Transcriptional Coactivator Pc4, Chain A"/>
    <property type="match status" value="1"/>
</dbReference>
<evidence type="ECO:0000256" key="1">
    <source>
        <dbReference type="ARBA" id="ARBA00006061"/>
    </source>
</evidence>
<evidence type="ECO:0000256" key="2">
    <source>
        <dbReference type="ARBA" id="ARBA00022946"/>
    </source>
</evidence>
<protein>
    <submittedName>
        <fullName evidence="3">Single-stranded DNA-binding protein WHY1, chloroplastic</fullName>
    </submittedName>
</protein>
<dbReference type="InterPro" id="IPR013742">
    <property type="entry name" value="Whirly"/>
</dbReference>
<dbReference type="PANTHER" id="PTHR31745">
    <property type="entry name" value="SINGLE-STRANDED DNA-BINDING PROTEIN WHY2, MITOCHONDRIAL"/>
    <property type="match status" value="1"/>
</dbReference>
<evidence type="ECO:0000313" key="3">
    <source>
        <dbReference type="EMBL" id="RDX73999.1"/>
    </source>
</evidence>
<gene>
    <name evidence="3" type="primary">WHY1</name>
    <name evidence="3" type="ORF">CR513_46307</name>
</gene>
<dbReference type="InterPro" id="IPR009044">
    <property type="entry name" value="ssDNA-bd_transcriptional_reg"/>
</dbReference>
<comment type="similarity">
    <text evidence="1">Belongs to the Whirly family.</text>
</comment>
<name>A0A371F6T2_MUCPR</name>
<dbReference type="STRING" id="157652.A0A371F6T2"/>
<comment type="caution">
    <text evidence="3">The sequence shown here is derived from an EMBL/GenBank/DDBJ whole genome shotgun (WGS) entry which is preliminary data.</text>
</comment>
<dbReference type="PANTHER" id="PTHR31745:SF2">
    <property type="entry name" value="SINGLE-STRANDED DNA-BINDING PROTEIN WHY1, CHLOROPLASTIC"/>
    <property type="match status" value="1"/>
</dbReference>
<keyword evidence="2" id="KW-0809">Transit peptide</keyword>
<feature type="non-terminal residue" evidence="3">
    <location>
        <position position="1"/>
    </location>
</feature>
<organism evidence="3 4">
    <name type="scientific">Mucuna pruriens</name>
    <name type="common">Velvet bean</name>
    <name type="synonym">Dolichos pruriens</name>
    <dbReference type="NCBI Taxonomy" id="157652"/>
    <lineage>
        <taxon>Eukaryota</taxon>
        <taxon>Viridiplantae</taxon>
        <taxon>Streptophyta</taxon>
        <taxon>Embryophyta</taxon>
        <taxon>Tracheophyta</taxon>
        <taxon>Spermatophyta</taxon>
        <taxon>Magnoliopsida</taxon>
        <taxon>eudicotyledons</taxon>
        <taxon>Gunneridae</taxon>
        <taxon>Pentapetalae</taxon>
        <taxon>rosids</taxon>
        <taxon>fabids</taxon>
        <taxon>Fabales</taxon>
        <taxon>Fabaceae</taxon>
        <taxon>Papilionoideae</taxon>
        <taxon>50 kb inversion clade</taxon>
        <taxon>NPAAA clade</taxon>
        <taxon>indigoferoid/millettioid clade</taxon>
        <taxon>Phaseoleae</taxon>
        <taxon>Mucuna</taxon>
    </lineage>
</organism>
<dbReference type="SUPFAM" id="SSF54447">
    <property type="entry name" value="ssDNA-binding transcriptional regulator domain"/>
    <property type="match status" value="2"/>
</dbReference>
<dbReference type="GO" id="GO:0003697">
    <property type="term" value="F:single-stranded DNA binding"/>
    <property type="evidence" value="ECO:0007669"/>
    <property type="project" value="InterPro"/>
</dbReference>
<keyword evidence="3" id="KW-0238">DNA-binding</keyword>
<reference evidence="3" key="1">
    <citation type="submission" date="2018-05" db="EMBL/GenBank/DDBJ databases">
        <title>Draft genome of Mucuna pruriens seed.</title>
        <authorList>
            <person name="Nnadi N.E."/>
            <person name="Vos R."/>
            <person name="Hasami M.H."/>
            <person name="Devisetty U.K."/>
            <person name="Aguiy J.C."/>
        </authorList>
    </citation>
    <scope>NUCLEOTIDE SEQUENCE [LARGE SCALE GENOMIC DNA]</scope>
    <source>
        <strain evidence="3">JCA_2017</strain>
    </source>
</reference>
<dbReference type="AlphaFoldDB" id="A0A371F6T2"/>